<sequence length="563" mass="65905">MCRKFLKVNKDIIVTRADKGQVTVIMDRNDYIKKMKELLSDKNTYVELDKDPVKKVTRRVGELVKSWVNLDLIDEHTHRWLNASHSNIARCYGLPKIHKTGYPLRVIVSAIGSPSYNLATFFHEILVKSINRPNSYVGNGWTFIDKVRNVAIDKCETMVSFDVVSLFTNIPKELVIKAIEKRWDLISVDTKFNLDQFIYGIDVILNSTSFTFNGRFYSQIYGCPMGSPLSPIVADMVLDDLETICMERLDFKIKLFYRYVDVFMILPTDRIQQVLEIFNNYHPRLCFTVETEKNGTINFLDATVIRDNEALITDWYRKPTYSGRYINYFASNPLQHKINVITNLVDRAILLSDERFHDKNIQILNSILIINCYPPEFINKHVRNRLKQIEYRKTKNNGSSNNENKIRMCIPYVKGFSECVARILRGCQVNVTHVINKTLDGIVKCEKDKLERKNKTDVIYRINCKDCDVCYVGQTKRHLNTRISEHLSDIKKCENNWSVVSKHRDNVDHEFDWSEVEVLHQEKHLRKRLIAEMFYIKKHKTSINLQKDTDNLSDMYDLVLTKL</sequence>
<dbReference type="InterPro" id="IPR035901">
    <property type="entry name" value="GIY-YIG_endonuc_sf"/>
</dbReference>
<evidence type="ECO:0000313" key="3">
    <source>
        <dbReference type="EMBL" id="RLU15076.1"/>
    </source>
</evidence>
<reference evidence="3" key="2">
    <citation type="submission" date="2018-07" db="EMBL/GenBank/DDBJ databases">
        <authorList>
            <person name="Mckenzie S.K."/>
            <person name="Kronauer D.J.C."/>
        </authorList>
    </citation>
    <scope>NUCLEOTIDE SEQUENCE</scope>
    <source>
        <strain evidence="3">Clonal line C1</strain>
    </source>
</reference>
<reference evidence="3" key="1">
    <citation type="journal article" date="2018" name="Genome Res.">
        <title>The genomic architecture and molecular evolution of ant odorant receptors.</title>
        <authorList>
            <person name="McKenzie S.K."/>
            <person name="Kronauer D.J.C."/>
        </authorList>
    </citation>
    <scope>NUCLEOTIDE SEQUENCE [LARGE SCALE GENOMIC DNA]</scope>
    <source>
        <strain evidence="3">Clonal line C1</strain>
    </source>
</reference>
<organism evidence="3">
    <name type="scientific">Ooceraea biroi</name>
    <name type="common">Clonal raider ant</name>
    <name type="synonym">Cerapachys biroi</name>
    <dbReference type="NCBI Taxonomy" id="2015173"/>
    <lineage>
        <taxon>Eukaryota</taxon>
        <taxon>Metazoa</taxon>
        <taxon>Ecdysozoa</taxon>
        <taxon>Arthropoda</taxon>
        <taxon>Hexapoda</taxon>
        <taxon>Insecta</taxon>
        <taxon>Pterygota</taxon>
        <taxon>Neoptera</taxon>
        <taxon>Endopterygota</taxon>
        <taxon>Hymenoptera</taxon>
        <taxon>Apocrita</taxon>
        <taxon>Aculeata</taxon>
        <taxon>Formicoidea</taxon>
        <taxon>Formicidae</taxon>
        <taxon>Dorylinae</taxon>
        <taxon>Ooceraea</taxon>
    </lineage>
</organism>
<gene>
    <name evidence="3" type="ORF">DMN91_012963</name>
</gene>
<protein>
    <recommendedName>
        <fullName evidence="4">Reverse transcriptase domain-containing protein</fullName>
    </recommendedName>
</protein>
<accession>A0A3L8D4B1</accession>
<proteinExistence type="predicted"/>
<dbReference type="Pfam" id="PF01541">
    <property type="entry name" value="GIY-YIG"/>
    <property type="match status" value="1"/>
</dbReference>
<comment type="caution">
    <text evidence="3">The sequence shown here is derived from an EMBL/GenBank/DDBJ whole genome shotgun (WGS) entry which is preliminary data.</text>
</comment>
<dbReference type="CDD" id="cd10442">
    <property type="entry name" value="GIY-YIG_PLEs"/>
    <property type="match status" value="1"/>
</dbReference>
<dbReference type="Proteomes" id="UP000279307">
    <property type="component" value="Chromosome 14"/>
</dbReference>
<dbReference type="InterPro" id="IPR000305">
    <property type="entry name" value="GIY-YIG_endonuc"/>
</dbReference>
<evidence type="ECO:0000259" key="2">
    <source>
        <dbReference type="PROSITE" id="PS50878"/>
    </source>
</evidence>
<dbReference type="AlphaFoldDB" id="A0A3L8D4B1"/>
<dbReference type="SUPFAM" id="SSF56672">
    <property type="entry name" value="DNA/RNA polymerases"/>
    <property type="match status" value="1"/>
</dbReference>
<dbReference type="OrthoDB" id="10034600at2759"/>
<dbReference type="PROSITE" id="PS50878">
    <property type="entry name" value="RT_POL"/>
    <property type="match status" value="1"/>
</dbReference>
<dbReference type="Gene3D" id="3.40.1440.10">
    <property type="entry name" value="GIY-YIG endonuclease"/>
    <property type="match status" value="1"/>
</dbReference>
<dbReference type="PANTHER" id="PTHR21301">
    <property type="entry name" value="REVERSE TRANSCRIPTASE"/>
    <property type="match status" value="1"/>
</dbReference>
<evidence type="ECO:0000259" key="1">
    <source>
        <dbReference type="PROSITE" id="PS50164"/>
    </source>
</evidence>
<dbReference type="InterPro" id="IPR000477">
    <property type="entry name" value="RT_dom"/>
</dbReference>
<dbReference type="GO" id="GO:0071897">
    <property type="term" value="P:DNA biosynthetic process"/>
    <property type="evidence" value="ECO:0007669"/>
    <property type="project" value="UniProtKB-ARBA"/>
</dbReference>
<evidence type="ECO:0008006" key="4">
    <source>
        <dbReference type="Google" id="ProtNLM"/>
    </source>
</evidence>
<dbReference type="InterPro" id="IPR058912">
    <property type="entry name" value="HTH_animal"/>
</dbReference>
<dbReference type="SUPFAM" id="SSF82771">
    <property type="entry name" value="GIY-YIG endonuclease"/>
    <property type="match status" value="1"/>
</dbReference>
<dbReference type="Pfam" id="PF26215">
    <property type="entry name" value="HTH_animal"/>
    <property type="match status" value="1"/>
</dbReference>
<name>A0A3L8D4B1_OOCBI</name>
<feature type="domain" description="Reverse transcriptase" evidence="2">
    <location>
        <begin position="75"/>
        <end position="326"/>
    </location>
</feature>
<dbReference type="SMART" id="SM00465">
    <property type="entry name" value="GIYc"/>
    <property type="match status" value="1"/>
</dbReference>
<dbReference type="PANTHER" id="PTHR21301:SF10">
    <property type="entry name" value="REVERSE TRANSCRIPTASE DOMAIN-CONTAINING PROTEIN"/>
    <property type="match status" value="1"/>
</dbReference>
<dbReference type="EMBL" id="QOIP01000014">
    <property type="protein sequence ID" value="RLU15076.1"/>
    <property type="molecule type" value="Genomic_DNA"/>
</dbReference>
<dbReference type="InterPro" id="IPR043502">
    <property type="entry name" value="DNA/RNA_pol_sf"/>
</dbReference>
<feature type="domain" description="GIY-YIG" evidence="1">
    <location>
        <begin position="455"/>
        <end position="545"/>
    </location>
</feature>
<dbReference type="PROSITE" id="PS50164">
    <property type="entry name" value="GIY_YIG"/>
    <property type="match status" value="1"/>
</dbReference>